<dbReference type="Proteomes" id="UP001140560">
    <property type="component" value="Unassembled WGS sequence"/>
</dbReference>
<dbReference type="GO" id="GO:0004557">
    <property type="term" value="F:alpha-galactosidase activity"/>
    <property type="evidence" value="ECO:0007669"/>
    <property type="project" value="UniProtKB-EC"/>
</dbReference>
<dbReference type="SUPFAM" id="SSF51445">
    <property type="entry name" value="(Trans)glycosidases"/>
    <property type="match status" value="1"/>
</dbReference>
<dbReference type="InterPro" id="IPR004352">
    <property type="entry name" value="GH114_TIM-barrel"/>
</dbReference>
<feature type="domain" description="Glycoside-hydrolase family GH114 TIM-barrel" evidence="3">
    <location>
        <begin position="3"/>
        <end position="122"/>
    </location>
</feature>
<protein>
    <recommendedName>
        <fullName evidence="2">alpha-galactosidase</fullName>
        <ecNumber evidence="2">3.2.1.22</ecNumber>
    </recommendedName>
</protein>
<reference evidence="4" key="1">
    <citation type="submission" date="2022-10" db="EMBL/GenBank/DDBJ databases">
        <title>Tapping the CABI collections for fungal endophytes: first genome assemblies for Collariella, Neodidymelliopsis, Ascochyta clinopodiicola, Didymella pomorum, Didymosphaeria variabile, Neocosmospora piperis and Neocucurbitaria cava.</title>
        <authorList>
            <person name="Hill R."/>
        </authorList>
    </citation>
    <scope>NUCLEOTIDE SEQUENCE</scope>
    <source>
        <strain evidence="4">IMI 356814</strain>
    </source>
</reference>
<proteinExistence type="predicted"/>
<dbReference type="Pfam" id="PF03537">
    <property type="entry name" value="Glyco_hydro_114"/>
    <property type="match status" value="1"/>
</dbReference>
<dbReference type="EMBL" id="JAPEUY010000006">
    <property type="protein sequence ID" value="KAJ4372534.1"/>
    <property type="molecule type" value="Genomic_DNA"/>
</dbReference>
<evidence type="ECO:0000313" key="5">
    <source>
        <dbReference type="Proteomes" id="UP001140560"/>
    </source>
</evidence>
<gene>
    <name evidence="4" type="ORF">N0V83_004309</name>
</gene>
<dbReference type="InterPro" id="IPR017853">
    <property type="entry name" value="GH"/>
</dbReference>
<evidence type="ECO:0000256" key="1">
    <source>
        <dbReference type="ARBA" id="ARBA00001255"/>
    </source>
</evidence>
<dbReference type="InterPro" id="IPR013785">
    <property type="entry name" value="Aldolase_TIM"/>
</dbReference>
<dbReference type="EC" id="3.2.1.22" evidence="2"/>
<keyword evidence="5" id="KW-1185">Reference proteome</keyword>
<organism evidence="4 5">
    <name type="scientific">Neocucurbitaria cava</name>
    <dbReference type="NCBI Taxonomy" id="798079"/>
    <lineage>
        <taxon>Eukaryota</taxon>
        <taxon>Fungi</taxon>
        <taxon>Dikarya</taxon>
        <taxon>Ascomycota</taxon>
        <taxon>Pezizomycotina</taxon>
        <taxon>Dothideomycetes</taxon>
        <taxon>Pleosporomycetidae</taxon>
        <taxon>Pleosporales</taxon>
        <taxon>Pleosporineae</taxon>
        <taxon>Cucurbitariaceae</taxon>
        <taxon>Neocucurbitaria</taxon>
    </lineage>
</organism>
<dbReference type="PANTHER" id="PTHR35273">
    <property type="entry name" value="ALPHA-1,4 POLYGALACTOSAMINIDASE, PUTATIVE (AFU_ORTHOLOGUE AFUA_3G07890)-RELATED"/>
    <property type="match status" value="1"/>
</dbReference>
<name>A0A9W9CP01_9PLEO</name>
<dbReference type="PANTHER" id="PTHR35273:SF2">
    <property type="entry name" value="ALPHA-GALACTOSIDASE"/>
    <property type="match status" value="1"/>
</dbReference>
<dbReference type="Gene3D" id="3.20.20.70">
    <property type="entry name" value="Aldolase class I"/>
    <property type="match status" value="1"/>
</dbReference>
<dbReference type="OrthoDB" id="2108802at2759"/>
<dbReference type="AlphaFoldDB" id="A0A9W9CP01"/>
<evidence type="ECO:0000259" key="3">
    <source>
        <dbReference type="Pfam" id="PF03537"/>
    </source>
</evidence>
<evidence type="ECO:0000256" key="2">
    <source>
        <dbReference type="ARBA" id="ARBA00012755"/>
    </source>
</evidence>
<comment type="caution">
    <text evidence="4">The sequence shown here is derived from an EMBL/GenBank/DDBJ whole genome shotgun (WGS) entry which is preliminary data.</text>
</comment>
<sequence>MPTWDIILDKSDVGLADMEKAAGTVIDIDLFDNTADGQTTVKELGKTKQVICYFSAGSREDWRDDADQFTSADYGKALGDWPGENWVDVKSTNVRAIMKQRIESAAKAGCTAVDPDNVDGFVRHLSSMNL</sequence>
<accession>A0A9W9CP01</accession>
<comment type="catalytic activity">
    <reaction evidence="1">
        <text>Hydrolysis of terminal, non-reducing alpha-D-galactose residues in alpha-D-galactosides, including galactose oligosaccharides, galactomannans and galactolipids.</text>
        <dbReference type="EC" id="3.2.1.22"/>
    </reaction>
</comment>
<evidence type="ECO:0000313" key="4">
    <source>
        <dbReference type="EMBL" id="KAJ4372534.1"/>
    </source>
</evidence>